<evidence type="ECO:0000313" key="4">
    <source>
        <dbReference type="Proteomes" id="UP000551616"/>
    </source>
</evidence>
<dbReference type="SUPFAM" id="SSF49373">
    <property type="entry name" value="Invasin/intimin cell-adhesion fragments"/>
    <property type="match status" value="1"/>
</dbReference>
<dbReference type="InterPro" id="IPR013783">
    <property type="entry name" value="Ig-like_fold"/>
</dbReference>
<dbReference type="RefSeq" id="WP_207398429.1">
    <property type="nucleotide sequence ID" value="NZ_JABRWO010000012.1"/>
</dbReference>
<comment type="caution">
    <text evidence="3">The sequence shown here is derived from an EMBL/GenBank/DDBJ whole genome shotgun (WGS) entry which is preliminary data.</text>
</comment>
<evidence type="ECO:0000256" key="1">
    <source>
        <dbReference type="SAM" id="MobiDB-lite"/>
    </source>
</evidence>
<dbReference type="Gene3D" id="2.60.40.10">
    <property type="entry name" value="Immunoglobulins"/>
    <property type="match status" value="1"/>
</dbReference>
<name>A0A7V9A913_9BACT</name>
<proteinExistence type="predicted"/>
<feature type="signal peptide" evidence="2">
    <location>
        <begin position="1"/>
        <end position="25"/>
    </location>
</feature>
<protein>
    <recommendedName>
        <fullName evidence="5">Carboxypeptidase regulatory-like domain-containing protein</fullName>
    </recommendedName>
</protein>
<evidence type="ECO:0008006" key="5">
    <source>
        <dbReference type="Google" id="ProtNLM"/>
    </source>
</evidence>
<dbReference type="Proteomes" id="UP000551616">
    <property type="component" value="Unassembled WGS sequence"/>
</dbReference>
<accession>A0A7V9A913</accession>
<dbReference type="PROSITE" id="PS51257">
    <property type="entry name" value="PROKAR_LIPOPROTEIN"/>
    <property type="match status" value="1"/>
</dbReference>
<organism evidence="3 4">
    <name type="scientific">Bremerella alba</name>
    <dbReference type="NCBI Taxonomy" id="980252"/>
    <lineage>
        <taxon>Bacteria</taxon>
        <taxon>Pseudomonadati</taxon>
        <taxon>Planctomycetota</taxon>
        <taxon>Planctomycetia</taxon>
        <taxon>Pirellulales</taxon>
        <taxon>Pirellulaceae</taxon>
        <taxon>Bremerella</taxon>
    </lineage>
</organism>
<reference evidence="3 4" key="1">
    <citation type="submission" date="2020-05" db="EMBL/GenBank/DDBJ databases">
        <title>Bremerella alba sp. nov., a novel planctomycete isolated from the surface of the macroalga Fucus spiralis.</title>
        <authorList>
            <person name="Godinho O."/>
            <person name="Botelho R."/>
            <person name="Albuquerque L."/>
            <person name="Wiegand S."/>
            <person name="Da Costa M.S."/>
            <person name="Lobo-Da-Cunha A."/>
            <person name="Jogler C."/>
            <person name="Lage O.M."/>
        </authorList>
    </citation>
    <scope>NUCLEOTIDE SEQUENCE [LARGE SCALE GENOMIC DNA]</scope>
    <source>
        <strain evidence="3 4">FF15</strain>
    </source>
</reference>
<evidence type="ECO:0000313" key="3">
    <source>
        <dbReference type="EMBL" id="MBA2117050.1"/>
    </source>
</evidence>
<keyword evidence="2" id="KW-0732">Signal</keyword>
<dbReference type="InterPro" id="IPR008964">
    <property type="entry name" value="Invasin/intimin_cell_adhesion"/>
</dbReference>
<keyword evidence="4" id="KW-1185">Reference proteome</keyword>
<gene>
    <name evidence="3" type="ORF">HOV93_42440</name>
</gene>
<feature type="compositionally biased region" description="Polar residues" evidence="1">
    <location>
        <begin position="48"/>
        <end position="59"/>
    </location>
</feature>
<feature type="region of interest" description="Disordered" evidence="1">
    <location>
        <begin position="47"/>
        <end position="67"/>
    </location>
</feature>
<sequence length="143" mass="15656">MCRYSTFLPLAVLFASIGLLSGCNADSNLSLVQGIVTLDGKPLPGASVTFQPQPSTMGQTARGRTDETGRYTLKVRSKESIVAGEYRVEVKVVNEITNQQGMVVGEKEDPKLKIARRYNDKTELTADVQPGQNNEFNFDVSLK</sequence>
<feature type="chain" id="PRO_5030734466" description="Carboxypeptidase regulatory-like domain-containing protein" evidence="2">
    <location>
        <begin position="26"/>
        <end position="143"/>
    </location>
</feature>
<dbReference type="EMBL" id="JABRWO010000012">
    <property type="protein sequence ID" value="MBA2117050.1"/>
    <property type="molecule type" value="Genomic_DNA"/>
</dbReference>
<evidence type="ECO:0000256" key="2">
    <source>
        <dbReference type="SAM" id="SignalP"/>
    </source>
</evidence>
<dbReference type="AlphaFoldDB" id="A0A7V9A913"/>